<feature type="coiled-coil region" evidence="1">
    <location>
        <begin position="47"/>
        <end position="94"/>
    </location>
</feature>
<dbReference type="InterPro" id="IPR007813">
    <property type="entry name" value="PilN"/>
</dbReference>
<evidence type="ECO:0000256" key="1">
    <source>
        <dbReference type="SAM" id="Coils"/>
    </source>
</evidence>
<dbReference type="InterPro" id="IPR052534">
    <property type="entry name" value="Extracell_DNA_Util/SecSys_Comp"/>
</dbReference>
<keyword evidence="3" id="KW-1133">Transmembrane helix</keyword>
<evidence type="ECO:0000256" key="3">
    <source>
        <dbReference type="SAM" id="Phobius"/>
    </source>
</evidence>
<keyword evidence="1" id="KW-0175">Coiled coil</keyword>
<keyword evidence="3" id="KW-0472">Membrane</keyword>
<gene>
    <name evidence="4" type="ORF">NM961_08545</name>
</gene>
<dbReference type="Proteomes" id="UP001165498">
    <property type="component" value="Unassembled WGS sequence"/>
</dbReference>
<dbReference type="PANTHER" id="PTHR40278">
    <property type="entry name" value="DNA UTILIZATION PROTEIN HOFN"/>
    <property type="match status" value="1"/>
</dbReference>
<dbReference type="RefSeq" id="WP_255913668.1">
    <property type="nucleotide sequence ID" value="NZ_JANFQO010000006.1"/>
</dbReference>
<dbReference type="PANTHER" id="PTHR40278:SF2">
    <property type="entry name" value="TYPE IV PILUS INNER MEMBRANE COMPONENT PILN"/>
    <property type="match status" value="1"/>
</dbReference>
<evidence type="ECO:0000256" key="2">
    <source>
        <dbReference type="SAM" id="MobiDB-lite"/>
    </source>
</evidence>
<proteinExistence type="predicted"/>
<protein>
    <submittedName>
        <fullName evidence="4">PilN domain-containing protein</fullName>
    </submittedName>
</protein>
<accession>A0ABT1QR64</accession>
<organism evidence="4 5">
    <name type="scientific">Tahibacter harae</name>
    <dbReference type="NCBI Taxonomy" id="2963937"/>
    <lineage>
        <taxon>Bacteria</taxon>
        <taxon>Pseudomonadati</taxon>
        <taxon>Pseudomonadota</taxon>
        <taxon>Gammaproteobacteria</taxon>
        <taxon>Lysobacterales</taxon>
        <taxon>Rhodanobacteraceae</taxon>
        <taxon>Tahibacter</taxon>
    </lineage>
</organism>
<dbReference type="EMBL" id="JANFQO010000006">
    <property type="protein sequence ID" value="MCQ4164757.1"/>
    <property type="molecule type" value="Genomic_DNA"/>
</dbReference>
<feature type="region of interest" description="Disordered" evidence="2">
    <location>
        <begin position="178"/>
        <end position="227"/>
    </location>
</feature>
<feature type="transmembrane region" description="Helical" evidence="3">
    <location>
        <begin position="21"/>
        <end position="43"/>
    </location>
</feature>
<dbReference type="Pfam" id="PF05137">
    <property type="entry name" value="PilN"/>
    <property type="match status" value="1"/>
</dbReference>
<evidence type="ECO:0000313" key="4">
    <source>
        <dbReference type="EMBL" id="MCQ4164757.1"/>
    </source>
</evidence>
<name>A0ABT1QR64_9GAMM</name>
<keyword evidence="3" id="KW-0812">Transmembrane</keyword>
<feature type="compositionally biased region" description="Low complexity" evidence="2">
    <location>
        <begin position="191"/>
        <end position="227"/>
    </location>
</feature>
<reference evidence="4" key="1">
    <citation type="submission" date="2022-07" db="EMBL/GenBank/DDBJ databases">
        <title>Tahibacter sp., a new gammaproteobacterium isolated from the silt sample collected at pig farm.</title>
        <authorList>
            <person name="Chen H."/>
        </authorList>
    </citation>
    <scope>NUCLEOTIDE SEQUENCE</scope>
    <source>
        <strain evidence="4">P2K</strain>
    </source>
</reference>
<evidence type="ECO:0000313" key="5">
    <source>
        <dbReference type="Proteomes" id="UP001165498"/>
    </source>
</evidence>
<keyword evidence="5" id="KW-1185">Reference proteome</keyword>
<comment type="caution">
    <text evidence="4">The sequence shown here is derived from an EMBL/GenBank/DDBJ whole genome shotgun (WGS) entry which is preliminary data.</text>
</comment>
<sequence>MARINLLPWRAERRAVRKREFLMMLGMAAVAAVAVFGGVYYWMSARIENQVDRNTFLQEQIKEVEKKLAEIKELDKTRSKLLQRKQVIEQLQANRSQMVHMFDELVRTIPDGVRLTSLKQVGDVLTLEGVAQSNASVATYMRNVEASPWLGHPDLKKTEIKRSAEKRMPYDFAMDVRLRKPAAEEEGSTEGGAAPAAPGAPAAPAAAPAAPAPAAAQPANAAQGAKQ</sequence>